<feature type="domain" description="DNA-dependent protein kinase catalytic subunit CC5" evidence="2">
    <location>
        <begin position="29"/>
        <end position="370"/>
    </location>
</feature>
<evidence type="ECO:0000256" key="1">
    <source>
        <dbReference type="SAM" id="MobiDB-lite"/>
    </source>
</evidence>
<dbReference type="GO" id="GO:0006303">
    <property type="term" value="P:double-strand break repair via nonhomologous end joining"/>
    <property type="evidence" value="ECO:0007669"/>
    <property type="project" value="InterPro"/>
</dbReference>
<feature type="region of interest" description="Disordered" evidence="1">
    <location>
        <begin position="195"/>
        <end position="217"/>
    </location>
</feature>
<organism evidence="3 4">
    <name type="scientific">Halocaridina rubra</name>
    <name type="common">Hawaiian red shrimp</name>
    <dbReference type="NCBI Taxonomy" id="373956"/>
    <lineage>
        <taxon>Eukaryota</taxon>
        <taxon>Metazoa</taxon>
        <taxon>Ecdysozoa</taxon>
        <taxon>Arthropoda</taxon>
        <taxon>Crustacea</taxon>
        <taxon>Multicrustacea</taxon>
        <taxon>Malacostraca</taxon>
        <taxon>Eumalacostraca</taxon>
        <taxon>Eucarida</taxon>
        <taxon>Decapoda</taxon>
        <taxon>Pleocyemata</taxon>
        <taxon>Caridea</taxon>
        <taxon>Atyoidea</taxon>
        <taxon>Atyidae</taxon>
        <taxon>Halocaridina</taxon>
    </lineage>
</organism>
<dbReference type="Pfam" id="PF19704">
    <property type="entry name" value="DNAPKcs_CC5"/>
    <property type="match status" value="1"/>
</dbReference>
<keyword evidence="4" id="KW-1185">Reference proteome</keyword>
<comment type="caution">
    <text evidence="3">The sequence shown here is derived from an EMBL/GenBank/DDBJ whole genome shotgun (WGS) entry which is preliminary data.</text>
</comment>
<gene>
    <name evidence="3" type="ORF">SK128_028362</name>
</gene>
<dbReference type="InterPro" id="IPR036691">
    <property type="entry name" value="Endo/exonu/phosph_ase_sf"/>
</dbReference>
<dbReference type="AlphaFoldDB" id="A0AAN8WH80"/>
<dbReference type="SUPFAM" id="SSF56219">
    <property type="entry name" value="DNase I-like"/>
    <property type="match status" value="1"/>
</dbReference>
<protein>
    <recommendedName>
        <fullName evidence="2">DNA-dependent protein kinase catalytic subunit CC5 domain-containing protein</fullName>
    </recommendedName>
</protein>
<feature type="compositionally biased region" description="Basic and acidic residues" evidence="1">
    <location>
        <begin position="241"/>
        <end position="254"/>
    </location>
</feature>
<reference evidence="3 4" key="1">
    <citation type="submission" date="2023-11" db="EMBL/GenBank/DDBJ databases">
        <title>Halocaridina rubra genome assembly.</title>
        <authorList>
            <person name="Smith C."/>
        </authorList>
    </citation>
    <scope>NUCLEOTIDE SEQUENCE [LARGE SCALE GENOMIC DNA]</scope>
    <source>
        <strain evidence="3">EP-1</strain>
        <tissue evidence="3">Whole</tissue>
    </source>
</reference>
<name>A0AAN8WH80_HALRR</name>
<accession>A0AAN8WH80</accession>
<dbReference type="Gene3D" id="3.60.10.10">
    <property type="entry name" value="Endonuclease/exonuclease/phosphatase"/>
    <property type="match status" value="1"/>
</dbReference>
<dbReference type="InterPro" id="IPR045581">
    <property type="entry name" value="DNAPKcs_CC5"/>
</dbReference>
<evidence type="ECO:0000313" key="4">
    <source>
        <dbReference type="Proteomes" id="UP001381693"/>
    </source>
</evidence>
<proteinExistence type="predicted"/>
<dbReference type="Proteomes" id="UP001381693">
    <property type="component" value="Unassembled WGS sequence"/>
</dbReference>
<evidence type="ECO:0000313" key="3">
    <source>
        <dbReference type="EMBL" id="KAK7063259.1"/>
    </source>
</evidence>
<sequence length="463" mass="52527">MSVWRLSHTCNYHFVFGMFLGTRSQALPHRLLHILQKIYSPESEDSFLLLATYILLEATSRSADYQRSIFDQPLTECKFWDMKVSTAWQARHASMIPMFAETQRTGSYSATQSSDIHAIPVEVGQILATQPRAFAETQATGGSYNWVTESTFDTTVADMEYQATHAPIHGAASGLLFSIGSSEKQDMLRFKTSGLGKKKMEAPTDDTPPDEASSTQSKLIRRRFVRNQDREKQSIHFAKIEERRRKQRDAVERMRRSRREAQVTMSRGYRDGEIPDIQIKHKELIAPLQTLAQCDNKTASKLFELLTQGVMDCKNLLMSPREAEDWHQRICCALNNIIASTFTCHTQLLKTILHLMINNDVTVNPEELSAVVKIRLGCEAWAFVSAYGPGSEKSEEESEEFWMILNECVEDLGMNVNVVLRGDLNFRVGNEPVDCVIGKYGVPGRNESGEKIVEMCIERDVDH</sequence>
<feature type="region of interest" description="Disordered" evidence="1">
    <location>
        <begin position="241"/>
        <end position="265"/>
    </location>
</feature>
<evidence type="ECO:0000259" key="2">
    <source>
        <dbReference type="Pfam" id="PF19704"/>
    </source>
</evidence>
<dbReference type="EMBL" id="JAXCGZ010020898">
    <property type="protein sequence ID" value="KAK7063259.1"/>
    <property type="molecule type" value="Genomic_DNA"/>
</dbReference>